<organism evidence="1 2">
    <name type="scientific">Puccinia striiformis f. sp. tritici</name>
    <dbReference type="NCBI Taxonomy" id="168172"/>
    <lineage>
        <taxon>Eukaryota</taxon>
        <taxon>Fungi</taxon>
        <taxon>Dikarya</taxon>
        <taxon>Basidiomycota</taxon>
        <taxon>Pucciniomycotina</taxon>
        <taxon>Pucciniomycetes</taxon>
        <taxon>Pucciniales</taxon>
        <taxon>Pucciniaceae</taxon>
        <taxon>Puccinia</taxon>
    </lineage>
</organism>
<accession>A0ACC0EYZ0</accession>
<reference evidence="2" key="2">
    <citation type="journal article" date="2018" name="Mol. Plant Microbe Interact.">
        <title>Genome sequence resources for the wheat stripe rust pathogen (Puccinia striiformis f. sp. tritici) and the barley stripe rust pathogen (Puccinia striiformis f. sp. hordei).</title>
        <authorList>
            <person name="Xia C."/>
            <person name="Wang M."/>
            <person name="Yin C."/>
            <person name="Cornejo O.E."/>
            <person name="Hulbert S.H."/>
            <person name="Chen X."/>
        </authorList>
    </citation>
    <scope>NUCLEOTIDE SEQUENCE [LARGE SCALE GENOMIC DNA]</scope>
    <source>
        <strain evidence="2">93-210</strain>
    </source>
</reference>
<reference evidence="2" key="1">
    <citation type="journal article" date="2018" name="BMC Genomics">
        <title>Genomic insights into host adaptation between the wheat stripe rust pathogen (Puccinia striiformis f. sp. tritici) and the barley stripe rust pathogen (Puccinia striiformis f. sp. hordei).</title>
        <authorList>
            <person name="Xia C."/>
            <person name="Wang M."/>
            <person name="Yin C."/>
            <person name="Cornejo O.E."/>
            <person name="Hulbert S.H."/>
            <person name="Chen X."/>
        </authorList>
    </citation>
    <scope>NUCLEOTIDE SEQUENCE [LARGE SCALE GENOMIC DNA]</scope>
    <source>
        <strain evidence="2">93-210</strain>
    </source>
</reference>
<gene>
    <name evidence="1" type="ORF">MJO28_000799</name>
</gene>
<reference evidence="1 2" key="3">
    <citation type="journal article" date="2022" name="Microbiol. Spectr.">
        <title>Folding features and dynamics of 3D genome architecture in plant fungal pathogens.</title>
        <authorList>
            <person name="Xia C."/>
        </authorList>
    </citation>
    <scope>NUCLEOTIDE SEQUENCE [LARGE SCALE GENOMIC DNA]</scope>
    <source>
        <strain evidence="1 2">93-210</strain>
    </source>
</reference>
<keyword evidence="2" id="KW-1185">Reference proteome</keyword>
<protein>
    <submittedName>
        <fullName evidence="1">Uncharacterized protein</fullName>
    </submittedName>
</protein>
<dbReference type="EMBL" id="CM045865">
    <property type="protein sequence ID" value="KAI7962705.1"/>
    <property type="molecule type" value="Genomic_DNA"/>
</dbReference>
<dbReference type="Proteomes" id="UP001060170">
    <property type="component" value="Chromosome 1"/>
</dbReference>
<evidence type="ECO:0000313" key="1">
    <source>
        <dbReference type="EMBL" id="KAI7962705.1"/>
    </source>
</evidence>
<proteinExistence type="predicted"/>
<comment type="caution">
    <text evidence="1">The sequence shown here is derived from an EMBL/GenBank/DDBJ whole genome shotgun (WGS) entry which is preliminary data.</text>
</comment>
<name>A0ACC0EYZ0_9BASI</name>
<feature type="non-terminal residue" evidence="1">
    <location>
        <position position="1"/>
    </location>
</feature>
<sequence>HTPPPAVELQLLNHLASSSYYCVPSVKQIHQHSNNSKTFLSAHPTPLSFTDTRSVERRGNGGSVTPDGDGGGPYPGHNS</sequence>
<evidence type="ECO:0000313" key="2">
    <source>
        <dbReference type="Proteomes" id="UP001060170"/>
    </source>
</evidence>